<feature type="transmembrane region" description="Helical" evidence="2">
    <location>
        <begin position="207"/>
        <end position="226"/>
    </location>
</feature>
<evidence type="ECO:0000313" key="4">
    <source>
        <dbReference type="Proteomes" id="UP000039865"/>
    </source>
</evidence>
<evidence type="ECO:0000313" key="3">
    <source>
        <dbReference type="EMBL" id="CDW72282.1"/>
    </source>
</evidence>
<feature type="compositionally biased region" description="Basic and acidic residues" evidence="1">
    <location>
        <begin position="371"/>
        <end position="396"/>
    </location>
</feature>
<gene>
    <name evidence="3" type="primary">Contig1728.g1872</name>
    <name evidence="3" type="ORF">STYLEM_1240</name>
</gene>
<protein>
    <submittedName>
        <fullName evidence="3">Uncharacterized protein</fullName>
    </submittedName>
</protein>
<evidence type="ECO:0000256" key="2">
    <source>
        <dbReference type="SAM" id="Phobius"/>
    </source>
</evidence>
<keyword evidence="2" id="KW-1133">Transmembrane helix</keyword>
<evidence type="ECO:0000256" key="1">
    <source>
        <dbReference type="SAM" id="MobiDB-lite"/>
    </source>
</evidence>
<keyword evidence="4" id="KW-1185">Reference proteome</keyword>
<sequence length="426" mass="47542">MFSGLIGAIIGLIASSASVAGLIISDGKEDWEIILIIVGFEALGGGLSFLISRLISNCLRKKQNYPSQIFTQVVIGAMAASIGALYSIIYKIYLSQGSKDNEDQSVSAILLSGLYGACSAAAISALITIGNNWFFRNKISEIEFIYYIGNHDDGKKIWDFLIQTEQVKKGKIVSKQVNLEKIRLEIYNEDVESYFGQKDNILHNIRLNMLISFLVAFVTGCALSHFDQRQKQAQIEESKDLQESVDQFENIDPKLKQETPKSSQEKQYQEFRKQALEKAAEATETGNQIQELANEQTTQLEKDSLMVDANKSFREAEAYRNLANKSEDTQSNINGMQKGQELAAVRQAQVLMAVVQNTGVPIQAQKSSSQTKDKVNDGEQKDQNEDKQNHQAEKILEGAINKTQSNIQKNEISRGQQVREPLLKDD</sequence>
<proteinExistence type="predicted"/>
<dbReference type="EMBL" id="CCKQ01001169">
    <property type="protein sequence ID" value="CDW72282.1"/>
    <property type="molecule type" value="Genomic_DNA"/>
</dbReference>
<keyword evidence="2" id="KW-0472">Membrane</keyword>
<dbReference type="Proteomes" id="UP000039865">
    <property type="component" value="Unassembled WGS sequence"/>
</dbReference>
<name>A0A077ZQV2_STYLE</name>
<keyword evidence="2" id="KW-0812">Transmembrane</keyword>
<reference evidence="3 4" key="1">
    <citation type="submission" date="2014-06" db="EMBL/GenBank/DDBJ databases">
        <authorList>
            <person name="Swart Estienne"/>
        </authorList>
    </citation>
    <scope>NUCLEOTIDE SEQUENCE [LARGE SCALE GENOMIC DNA]</scope>
    <source>
        <strain evidence="3 4">130c</strain>
    </source>
</reference>
<accession>A0A077ZQV2</accession>
<dbReference type="InParanoid" id="A0A077ZQV2"/>
<feature type="transmembrane region" description="Helical" evidence="2">
    <location>
        <begin position="31"/>
        <end position="52"/>
    </location>
</feature>
<feature type="transmembrane region" description="Helical" evidence="2">
    <location>
        <begin position="73"/>
        <end position="93"/>
    </location>
</feature>
<feature type="region of interest" description="Disordered" evidence="1">
    <location>
        <begin position="363"/>
        <end position="426"/>
    </location>
</feature>
<organism evidence="3 4">
    <name type="scientific">Stylonychia lemnae</name>
    <name type="common">Ciliate</name>
    <dbReference type="NCBI Taxonomy" id="5949"/>
    <lineage>
        <taxon>Eukaryota</taxon>
        <taxon>Sar</taxon>
        <taxon>Alveolata</taxon>
        <taxon>Ciliophora</taxon>
        <taxon>Intramacronucleata</taxon>
        <taxon>Spirotrichea</taxon>
        <taxon>Stichotrichia</taxon>
        <taxon>Sporadotrichida</taxon>
        <taxon>Oxytrichidae</taxon>
        <taxon>Stylonychinae</taxon>
        <taxon>Stylonychia</taxon>
    </lineage>
</organism>
<feature type="compositionally biased region" description="Polar residues" evidence="1">
    <location>
        <begin position="401"/>
        <end position="416"/>
    </location>
</feature>
<feature type="transmembrane region" description="Helical" evidence="2">
    <location>
        <begin position="105"/>
        <end position="129"/>
    </location>
</feature>
<dbReference type="AlphaFoldDB" id="A0A077ZQV2"/>